<feature type="signal peptide" evidence="1">
    <location>
        <begin position="1"/>
        <end position="21"/>
    </location>
</feature>
<dbReference type="EMBL" id="CP016171">
    <property type="protein sequence ID" value="ANN71564.1"/>
    <property type="molecule type" value="Genomic_DNA"/>
</dbReference>
<proteinExistence type="predicted"/>
<gene>
    <name evidence="2" type="ORF">BAU08_09625</name>
</gene>
<accession>A0A193FX12</accession>
<keyword evidence="1" id="KW-0732">Signal</keyword>
<dbReference type="STRING" id="463025.BAU08_09625"/>
<dbReference type="PROSITE" id="PS51257">
    <property type="entry name" value="PROKAR_LIPOPROTEIN"/>
    <property type="match status" value="1"/>
</dbReference>
<evidence type="ECO:0008006" key="4">
    <source>
        <dbReference type="Google" id="ProtNLM"/>
    </source>
</evidence>
<feature type="chain" id="PRO_5008258387" description="Lipoprotein" evidence="1">
    <location>
        <begin position="22"/>
        <end position="84"/>
    </location>
</feature>
<evidence type="ECO:0000313" key="2">
    <source>
        <dbReference type="EMBL" id="ANN71564.1"/>
    </source>
</evidence>
<sequence>MLRTTLLPCLLALLLSSCATTGQPEPETPIQPEIQVKTRIIDTACDWTKPIYVDPADVLQDGTAKQILAHNLAGAKNCGWKPRK</sequence>
<protein>
    <recommendedName>
        <fullName evidence="4">Lipoprotein</fullName>
    </recommendedName>
</protein>
<organism evidence="2 3">
    <name type="scientific">Bordetella bronchialis</name>
    <dbReference type="NCBI Taxonomy" id="463025"/>
    <lineage>
        <taxon>Bacteria</taxon>
        <taxon>Pseudomonadati</taxon>
        <taxon>Pseudomonadota</taxon>
        <taxon>Betaproteobacteria</taxon>
        <taxon>Burkholderiales</taxon>
        <taxon>Alcaligenaceae</taxon>
        <taxon>Bordetella</taxon>
    </lineage>
</organism>
<evidence type="ECO:0000313" key="3">
    <source>
        <dbReference type="Proteomes" id="UP000092213"/>
    </source>
</evidence>
<reference evidence="2 3" key="1">
    <citation type="submission" date="2016-06" db="EMBL/GenBank/DDBJ databases">
        <title>Complete genome sequences of Bordetella bronchialis and Bordetella flabilis.</title>
        <authorList>
            <person name="LiPuma J.J."/>
            <person name="Spilker T."/>
        </authorList>
    </citation>
    <scope>NUCLEOTIDE SEQUENCE [LARGE SCALE GENOMIC DNA]</scope>
    <source>
        <strain evidence="2 3">AU17976</strain>
    </source>
</reference>
<dbReference type="AlphaFoldDB" id="A0A193FX12"/>
<evidence type="ECO:0000256" key="1">
    <source>
        <dbReference type="SAM" id="SignalP"/>
    </source>
</evidence>
<dbReference type="Proteomes" id="UP000092213">
    <property type="component" value="Chromosome"/>
</dbReference>
<name>A0A193FX12_9BORD</name>